<organism evidence="1 2">
    <name type="scientific">Anisodus tanguticus</name>
    <dbReference type="NCBI Taxonomy" id="243964"/>
    <lineage>
        <taxon>Eukaryota</taxon>
        <taxon>Viridiplantae</taxon>
        <taxon>Streptophyta</taxon>
        <taxon>Embryophyta</taxon>
        <taxon>Tracheophyta</taxon>
        <taxon>Spermatophyta</taxon>
        <taxon>Magnoliopsida</taxon>
        <taxon>eudicotyledons</taxon>
        <taxon>Gunneridae</taxon>
        <taxon>Pentapetalae</taxon>
        <taxon>asterids</taxon>
        <taxon>lamiids</taxon>
        <taxon>Solanales</taxon>
        <taxon>Solanaceae</taxon>
        <taxon>Solanoideae</taxon>
        <taxon>Hyoscyameae</taxon>
        <taxon>Anisodus</taxon>
    </lineage>
</organism>
<proteinExistence type="predicted"/>
<protein>
    <recommendedName>
        <fullName evidence="3">DUF241 domain protein</fullName>
    </recommendedName>
</protein>
<dbReference type="GO" id="GO:0048367">
    <property type="term" value="P:shoot system development"/>
    <property type="evidence" value="ECO:0007669"/>
    <property type="project" value="InterPro"/>
</dbReference>
<evidence type="ECO:0008006" key="3">
    <source>
        <dbReference type="Google" id="ProtNLM"/>
    </source>
</evidence>
<dbReference type="EMBL" id="JAVYJV010000015">
    <property type="protein sequence ID" value="KAK4351806.1"/>
    <property type="molecule type" value="Genomic_DNA"/>
</dbReference>
<dbReference type="PANTHER" id="PTHR33070:SF115">
    <property type="entry name" value="T23E18.15"/>
    <property type="match status" value="1"/>
</dbReference>
<comment type="caution">
    <text evidence="1">The sequence shown here is derived from an EMBL/GenBank/DDBJ whole genome shotgun (WGS) entry which is preliminary data.</text>
</comment>
<dbReference type="PANTHER" id="PTHR33070">
    <property type="entry name" value="OS06G0725500 PROTEIN"/>
    <property type="match status" value="1"/>
</dbReference>
<gene>
    <name evidence="1" type="ORF">RND71_027324</name>
</gene>
<name>A0AAE1V639_9SOLA</name>
<evidence type="ECO:0000313" key="2">
    <source>
        <dbReference type="Proteomes" id="UP001291623"/>
    </source>
</evidence>
<evidence type="ECO:0000313" key="1">
    <source>
        <dbReference type="EMBL" id="KAK4351806.1"/>
    </source>
</evidence>
<sequence>MPNPLNKVSNGSLNVLDTCNIIKDAFSQMKESVQLLESSLRRKRSEKSNLSDEIDAYMTSNKKLNKVIYRCFQDLKNEKKRNIIEIEDSEFASLISLIEGVEDISLIVLESTLSFIFHPKMRSKASGLSLISKMLRPKRVSCEGADISEVENIHTDLFLLQHEQKKYSQMQSVLKRLETFESSIQEVEGGLEAIFSHLIKTRVSLLNILNHQSCISMFVNTM</sequence>
<dbReference type="Pfam" id="PF03087">
    <property type="entry name" value="BPS1"/>
    <property type="match status" value="1"/>
</dbReference>
<accession>A0AAE1V639</accession>
<dbReference type="AlphaFoldDB" id="A0AAE1V639"/>
<reference evidence="1" key="1">
    <citation type="submission" date="2023-12" db="EMBL/GenBank/DDBJ databases">
        <title>Genome assembly of Anisodus tanguticus.</title>
        <authorList>
            <person name="Wang Y.-J."/>
        </authorList>
    </citation>
    <scope>NUCLEOTIDE SEQUENCE</scope>
    <source>
        <strain evidence="1">KB-2021</strain>
        <tissue evidence="1">Leaf</tissue>
    </source>
</reference>
<keyword evidence="2" id="KW-1185">Reference proteome</keyword>
<dbReference type="InterPro" id="IPR004320">
    <property type="entry name" value="BPS1_pln"/>
</dbReference>
<dbReference type="GO" id="GO:0048364">
    <property type="term" value="P:root development"/>
    <property type="evidence" value="ECO:0007669"/>
    <property type="project" value="InterPro"/>
</dbReference>
<dbReference type="Proteomes" id="UP001291623">
    <property type="component" value="Unassembled WGS sequence"/>
</dbReference>